<feature type="domain" description="MurNAc-LAA" evidence="3">
    <location>
        <begin position="103"/>
        <end position="224"/>
    </location>
</feature>
<evidence type="ECO:0000256" key="1">
    <source>
        <dbReference type="ARBA" id="ARBA00022801"/>
    </source>
</evidence>
<proteinExistence type="predicted"/>
<dbReference type="Pfam" id="PF01520">
    <property type="entry name" value="Amidase_3"/>
    <property type="match status" value="1"/>
</dbReference>
<dbReference type="EMBL" id="JANDBD010000015">
    <property type="protein sequence ID" value="MCP9276239.1"/>
    <property type="molecule type" value="Genomic_DNA"/>
</dbReference>
<dbReference type="PANTHER" id="PTHR30404:SF0">
    <property type="entry name" value="N-ACETYLMURAMOYL-L-ALANINE AMIDASE AMIC"/>
    <property type="match status" value="1"/>
</dbReference>
<evidence type="ECO:0000256" key="2">
    <source>
        <dbReference type="SAM" id="MobiDB-lite"/>
    </source>
</evidence>
<dbReference type="PANTHER" id="PTHR30404">
    <property type="entry name" value="N-ACETYLMURAMOYL-L-ALANINE AMIDASE"/>
    <property type="match status" value="1"/>
</dbReference>
<comment type="caution">
    <text evidence="4">The sequence shown here is derived from an EMBL/GenBank/DDBJ whole genome shotgun (WGS) entry which is preliminary data.</text>
</comment>
<dbReference type="Gene3D" id="3.40.630.40">
    <property type="entry name" value="Zn-dependent exopeptidases"/>
    <property type="match status" value="1"/>
</dbReference>
<dbReference type="SUPFAM" id="SSF53187">
    <property type="entry name" value="Zn-dependent exopeptidases"/>
    <property type="match status" value="1"/>
</dbReference>
<dbReference type="Proteomes" id="UP001651690">
    <property type="component" value="Unassembled WGS sequence"/>
</dbReference>
<dbReference type="CDD" id="cd02696">
    <property type="entry name" value="MurNAc-LAA"/>
    <property type="match status" value="1"/>
</dbReference>
<keyword evidence="1" id="KW-0378">Hydrolase</keyword>
<reference evidence="4 5" key="1">
    <citation type="submission" date="2022-06" db="EMBL/GenBank/DDBJ databases">
        <title>Mycolicibacterium sp. CAU 1645 isolated from seawater.</title>
        <authorList>
            <person name="Kim W."/>
        </authorList>
    </citation>
    <scope>NUCLEOTIDE SEQUENCE [LARGE SCALE GENOMIC DNA]</scope>
    <source>
        <strain evidence="4 5">CAU 1645</strain>
    </source>
</reference>
<dbReference type="InterPro" id="IPR002508">
    <property type="entry name" value="MurNAc-LAA_cat"/>
</dbReference>
<dbReference type="NCBIfam" id="NF038140">
    <property type="entry name" value="amidase_Rv3717"/>
    <property type="match status" value="1"/>
</dbReference>
<accession>A0ABT1MDI5</accession>
<evidence type="ECO:0000259" key="3">
    <source>
        <dbReference type="SMART" id="SM00646"/>
    </source>
</evidence>
<evidence type="ECO:0000313" key="5">
    <source>
        <dbReference type="Proteomes" id="UP001651690"/>
    </source>
</evidence>
<keyword evidence="5" id="KW-1185">Reference proteome</keyword>
<feature type="compositionally biased region" description="Polar residues" evidence="2">
    <location>
        <begin position="31"/>
        <end position="41"/>
    </location>
</feature>
<feature type="compositionally biased region" description="Polar residues" evidence="2">
    <location>
        <begin position="49"/>
        <end position="58"/>
    </location>
</feature>
<organism evidence="4 5">
    <name type="scientific">Mycolicibacterium arenosum</name>
    <dbReference type="NCBI Taxonomy" id="2952157"/>
    <lineage>
        <taxon>Bacteria</taxon>
        <taxon>Bacillati</taxon>
        <taxon>Actinomycetota</taxon>
        <taxon>Actinomycetes</taxon>
        <taxon>Mycobacteriales</taxon>
        <taxon>Mycobacteriaceae</taxon>
        <taxon>Mycolicibacterium</taxon>
    </lineage>
</organism>
<dbReference type="SMART" id="SM00646">
    <property type="entry name" value="Ami_3"/>
    <property type="match status" value="1"/>
</dbReference>
<dbReference type="InterPro" id="IPR050695">
    <property type="entry name" value="N-acetylmuramoyl_amidase_3"/>
</dbReference>
<gene>
    <name evidence="4" type="ORF">NM203_29030</name>
</gene>
<feature type="region of interest" description="Disordered" evidence="2">
    <location>
        <begin position="27"/>
        <end position="58"/>
    </location>
</feature>
<protein>
    <submittedName>
        <fullName evidence="4">Rv3717 family N-acetylmuramoyl-L-alanine amidase</fullName>
    </submittedName>
</protein>
<sequence length="229" mass="22905">MSAGLVAGPAPHADADITGQTVVLDAGHGASSESPLTTQVPNGRGGTKDCQTTGTSTNAGFPEHTFNWDVVEKIRDGLTARGADVVLTRGDDSGPAPCVDTRAALANAAQPAAIVSIHGDGGPPSGRGFHVNYSAPPVFPSQGDPSMRLATTMRDALAGAGLVESTYIGSAGLYGRSDLAGLNLAEYPAVLVELGNMRNADDAAAMSSDQGQAAYAAAVVNGIAAYLGG</sequence>
<evidence type="ECO:0000313" key="4">
    <source>
        <dbReference type="EMBL" id="MCP9276239.1"/>
    </source>
</evidence>
<name>A0ABT1MDI5_9MYCO</name>